<gene>
    <name evidence="1" type="ORF">BD311DRAFT_756202</name>
</gene>
<proteinExistence type="predicted"/>
<reference evidence="1" key="1">
    <citation type="submission" date="2019-01" db="EMBL/GenBank/DDBJ databases">
        <title>Draft genome sequences of three monokaryotic isolates of the white-rot basidiomycete fungus Dichomitus squalens.</title>
        <authorList>
            <consortium name="DOE Joint Genome Institute"/>
            <person name="Lopez S.C."/>
            <person name="Andreopoulos B."/>
            <person name="Pangilinan J."/>
            <person name="Lipzen A."/>
            <person name="Riley R."/>
            <person name="Ahrendt S."/>
            <person name="Ng V."/>
            <person name="Barry K."/>
            <person name="Daum C."/>
            <person name="Grigoriev I.V."/>
            <person name="Hilden K.S."/>
            <person name="Makela M.R."/>
            <person name="de Vries R.P."/>
        </authorList>
    </citation>
    <scope>NUCLEOTIDE SEQUENCE [LARGE SCALE GENOMIC DNA]</scope>
    <source>
        <strain evidence="1">OM18370.1</strain>
    </source>
</reference>
<name>A0A4Q9MPQ7_9APHY</name>
<dbReference type="AlphaFoldDB" id="A0A4Q9MPQ7"/>
<organism evidence="1">
    <name type="scientific">Dichomitus squalens</name>
    <dbReference type="NCBI Taxonomy" id="114155"/>
    <lineage>
        <taxon>Eukaryota</taxon>
        <taxon>Fungi</taxon>
        <taxon>Dikarya</taxon>
        <taxon>Basidiomycota</taxon>
        <taxon>Agaricomycotina</taxon>
        <taxon>Agaricomycetes</taxon>
        <taxon>Polyporales</taxon>
        <taxon>Polyporaceae</taxon>
        <taxon>Dichomitus</taxon>
    </lineage>
</organism>
<dbReference type="EMBL" id="ML143411">
    <property type="protein sequence ID" value="TBU29744.1"/>
    <property type="molecule type" value="Genomic_DNA"/>
</dbReference>
<protein>
    <submittedName>
        <fullName evidence="1">Uncharacterized protein</fullName>
    </submittedName>
</protein>
<dbReference type="Proteomes" id="UP000292957">
    <property type="component" value="Unassembled WGS sequence"/>
</dbReference>
<evidence type="ECO:0000313" key="1">
    <source>
        <dbReference type="EMBL" id="TBU29744.1"/>
    </source>
</evidence>
<sequence length="72" mass="8055">MFSLVHPCAVGRDTRVWYLPSCHHILGDRSLCTLETFLLFCYPLVLVAQRDGTACRPSVCLVTLFPAVLSPF</sequence>
<accession>A0A4Q9MPQ7</accession>